<keyword evidence="3" id="KW-1185">Reference proteome</keyword>
<evidence type="ECO:0000313" key="2">
    <source>
        <dbReference type="EMBL" id="TGD76217.1"/>
    </source>
</evidence>
<protein>
    <recommendedName>
        <fullName evidence="4">Secreted protein</fullName>
    </recommendedName>
</protein>
<keyword evidence="1" id="KW-0732">Signal</keyword>
<dbReference type="AlphaFoldDB" id="A0A4Z0M9Z7"/>
<dbReference type="RefSeq" id="WP_135440794.1">
    <property type="nucleotide sequence ID" value="NZ_SRLE01000001.1"/>
</dbReference>
<proteinExistence type="predicted"/>
<reference evidence="2 3" key="1">
    <citation type="submission" date="2019-04" db="EMBL/GenBank/DDBJ databases">
        <title>Taxonomy of novel Haliea sp. from mangrove soil of West Coast of India.</title>
        <authorList>
            <person name="Verma A."/>
            <person name="Kumar P."/>
            <person name="Krishnamurthi S."/>
        </authorList>
    </citation>
    <scope>NUCLEOTIDE SEQUENCE [LARGE SCALE GENOMIC DNA]</scope>
    <source>
        <strain evidence="2 3">SAOS-164</strain>
    </source>
</reference>
<accession>A0A4Z0M9Z7</accession>
<gene>
    <name evidence="2" type="ORF">E4634_01340</name>
</gene>
<evidence type="ECO:0000256" key="1">
    <source>
        <dbReference type="SAM" id="SignalP"/>
    </source>
</evidence>
<feature type="signal peptide" evidence="1">
    <location>
        <begin position="1"/>
        <end position="22"/>
    </location>
</feature>
<dbReference type="EMBL" id="SRLE01000001">
    <property type="protein sequence ID" value="TGD76217.1"/>
    <property type="molecule type" value="Genomic_DNA"/>
</dbReference>
<name>A0A4Z0M9Z7_9GAMM</name>
<dbReference type="Proteomes" id="UP000298050">
    <property type="component" value="Unassembled WGS sequence"/>
</dbReference>
<evidence type="ECO:0008006" key="4">
    <source>
        <dbReference type="Google" id="ProtNLM"/>
    </source>
</evidence>
<comment type="caution">
    <text evidence="2">The sequence shown here is derived from an EMBL/GenBank/DDBJ whole genome shotgun (WGS) entry which is preliminary data.</text>
</comment>
<sequence length="100" mass="10949">MTPIRLLVLALAASCLASAASAGDAGDAAMRCGLRLGDTFELDKSFGERKAEAEKKQAAAPRFMDSYHPHEFTRNANTTRSARRERTPQEFTLAMVVCSW</sequence>
<feature type="chain" id="PRO_5021403854" description="Secreted protein" evidence="1">
    <location>
        <begin position="23"/>
        <end position="100"/>
    </location>
</feature>
<evidence type="ECO:0000313" key="3">
    <source>
        <dbReference type="Proteomes" id="UP000298050"/>
    </source>
</evidence>
<organism evidence="2 3">
    <name type="scientific">Mangrovimicrobium sediminis</name>
    <dbReference type="NCBI Taxonomy" id="2562682"/>
    <lineage>
        <taxon>Bacteria</taxon>
        <taxon>Pseudomonadati</taxon>
        <taxon>Pseudomonadota</taxon>
        <taxon>Gammaproteobacteria</taxon>
        <taxon>Cellvibrionales</taxon>
        <taxon>Halieaceae</taxon>
        <taxon>Mangrovimicrobium</taxon>
    </lineage>
</organism>